<keyword evidence="2" id="KW-1185">Reference proteome</keyword>
<evidence type="ECO:0000313" key="1">
    <source>
        <dbReference type="EMBL" id="KFN42965.1"/>
    </source>
</evidence>
<dbReference type="EMBL" id="AVCI01000007">
    <property type="protein sequence ID" value="KFN42965.1"/>
    <property type="molecule type" value="Genomic_DNA"/>
</dbReference>
<protein>
    <submittedName>
        <fullName evidence="1">Uncharacterized protein</fullName>
    </submittedName>
</protein>
<gene>
    <name evidence="1" type="ORF">N789_12640</name>
</gene>
<dbReference type="Proteomes" id="UP000029385">
    <property type="component" value="Unassembled WGS sequence"/>
</dbReference>
<accession>A0A091BF37</accession>
<dbReference type="STRING" id="1121015.GCA_000420545_02195"/>
<organism evidence="1 2">
    <name type="scientific">Arenimonas oryziterrae DSM 21050 = YC6267</name>
    <dbReference type="NCBI Taxonomy" id="1121015"/>
    <lineage>
        <taxon>Bacteria</taxon>
        <taxon>Pseudomonadati</taxon>
        <taxon>Pseudomonadota</taxon>
        <taxon>Gammaproteobacteria</taxon>
        <taxon>Lysobacterales</taxon>
        <taxon>Lysobacteraceae</taxon>
        <taxon>Arenimonas</taxon>
    </lineage>
</organism>
<name>A0A091BF37_9GAMM</name>
<reference evidence="1 2" key="1">
    <citation type="submission" date="2013-09" db="EMBL/GenBank/DDBJ databases">
        <title>Genome sequencing of Arenimonas oryziterrae.</title>
        <authorList>
            <person name="Chen F."/>
            <person name="Wang G."/>
        </authorList>
    </citation>
    <scope>NUCLEOTIDE SEQUENCE [LARGE SCALE GENOMIC DNA]</scope>
    <source>
        <strain evidence="1 2">YC6267</strain>
    </source>
</reference>
<evidence type="ECO:0000313" key="2">
    <source>
        <dbReference type="Proteomes" id="UP000029385"/>
    </source>
</evidence>
<proteinExistence type="predicted"/>
<sequence length="89" mass="9634">MVRVDPSEAVRSQDILTVVGEHFEIVALNPCGGSILQFALHGICGNFREDDADSMRVLAMLFDIEDALLAAHALGSDFVVVAARPKPQR</sequence>
<dbReference type="RefSeq" id="WP_022969805.1">
    <property type="nucleotide sequence ID" value="NZ_ATVD01000004.1"/>
</dbReference>
<dbReference type="OrthoDB" id="9760689at2"/>
<dbReference type="AlphaFoldDB" id="A0A091BF37"/>
<dbReference type="PATRIC" id="fig|1121015.4.peg.1997"/>
<comment type="caution">
    <text evidence="1">The sequence shown here is derived from an EMBL/GenBank/DDBJ whole genome shotgun (WGS) entry which is preliminary data.</text>
</comment>